<dbReference type="GO" id="GO:0016887">
    <property type="term" value="F:ATP hydrolysis activity"/>
    <property type="evidence" value="ECO:0007669"/>
    <property type="project" value="InterPro"/>
</dbReference>
<keyword evidence="2" id="KW-0067">ATP-binding</keyword>
<dbReference type="PATRIC" id="fig|1036673.3.peg.2207"/>
<dbReference type="InterPro" id="IPR003439">
    <property type="entry name" value="ABC_transporter-like_ATP-bd"/>
</dbReference>
<dbReference type="PROSITE" id="PS50893">
    <property type="entry name" value="ABC_TRANSPORTER_2"/>
    <property type="match status" value="2"/>
</dbReference>
<dbReference type="Proteomes" id="UP000006620">
    <property type="component" value="Chromosome"/>
</dbReference>
<dbReference type="RefSeq" id="WP_013916167.1">
    <property type="nucleotide sequence ID" value="NC_015690.1"/>
</dbReference>
<dbReference type="AlphaFoldDB" id="F8F821"/>
<feature type="domain" description="ABC transporter" evidence="3">
    <location>
        <begin position="323"/>
        <end position="522"/>
    </location>
</feature>
<dbReference type="KEGG" id="pms:KNP414_02445"/>
<keyword evidence="1" id="KW-0547">Nucleotide-binding</keyword>
<dbReference type="PANTHER" id="PTHR42855">
    <property type="entry name" value="ABC TRANSPORTER ATP-BINDING SUBUNIT"/>
    <property type="match status" value="1"/>
</dbReference>
<name>F8F821_PAEMK</name>
<evidence type="ECO:0000313" key="4">
    <source>
        <dbReference type="EMBL" id="AEI41006.1"/>
    </source>
</evidence>
<gene>
    <name evidence="4" type="ordered locus">KNP414_02445</name>
</gene>
<evidence type="ECO:0000256" key="2">
    <source>
        <dbReference type="ARBA" id="ARBA00022840"/>
    </source>
</evidence>
<protein>
    <submittedName>
        <fullName evidence="4">ABC transporter related protein</fullName>
    </submittedName>
</protein>
<evidence type="ECO:0000313" key="5">
    <source>
        <dbReference type="Proteomes" id="UP000006620"/>
    </source>
</evidence>
<dbReference type="FunFam" id="3.40.50.300:FF:000011">
    <property type="entry name" value="Putative ABC transporter ATP-binding component"/>
    <property type="match status" value="1"/>
</dbReference>
<dbReference type="Pfam" id="PF00005">
    <property type="entry name" value="ABC_tran"/>
    <property type="match status" value="2"/>
</dbReference>
<evidence type="ECO:0000256" key="1">
    <source>
        <dbReference type="ARBA" id="ARBA00022741"/>
    </source>
</evidence>
<dbReference type="InterPro" id="IPR027417">
    <property type="entry name" value="P-loop_NTPase"/>
</dbReference>
<dbReference type="InterPro" id="IPR051309">
    <property type="entry name" value="ABCF_ATPase"/>
</dbReference>
<feature type="domain" description="ABC transporter" evidence="3">
    <location>
        <begin position="4"/>
        <end position="260"/>
    </location>
</feature>
<sequence>MSLIRLENVTKKYEDTLILRDVYFKVGEGERVALIGRNGAGKSTVFKLILGREEPTAGKVEVNRNVKVGYFSQFSELQGENSVQQELELCFEHIREIERELKDIEEKMGSGPDDRQMDELLNRQAELFEQMEHHDGWNVPVVIDTVLSKLGFHDTSRHQPIGQLSGGWRNRAALAKMLIQQPDIVLLDEPTNYLDLDGLVWLEQWLNRFGGAMILISHDRQFIDKVVTRIVEIENYHFHEYEGSYTEYIRKKKLRKKELDRQFEWEEELLLIEAEGIDNKRQKKSGDRLSRKLADLKKRVEPNPVNALITDIYQNLRVPDNLCRVEGISKVYGDRTLFQNVSFDIQKEDRLAILGPNGSGKSTLIKALTGQEPPDSGEIRWEKGVSYAYFNRMWEELDGKDTVSHAVNVYGLGLDAPRKKVSRFLSMLQFSEADQHKMIGQLSGGQQARVALAKCLLSGAAVIVLDEPTNHLDLASIQVMEQALIHFPGAVITVSHDRFFIDKIATKTLTFGPGGTLTEHSL</sequence>
<dbReference type="PANTHER" id="PTHR42855:SF2">
    <property type="entry name" value="DRUG RESISTANCE ABC TRANSPORTER,ATP-BINDING PROTEIN"/>
    <property type="match status" value="1"/>
</dbReference>
<dbReference type="Gene3D" id="3.40.50.300">
    <property type="entry name" value="P-loop containing nucleotide triphosphate hydrolases"/>
    <property type="match status" value="2"/>
</dbReference>
<dbReference type="SUPFAM" id="SSF52540">
    <property type="entry name" value="P-loop containing nucleoside triphosphate hydrolases"/>
    <property type="match status" value="2"/>
</dbReference>
<organism evidence="4 5">
    <name type="scientific">Paenibacillus mucilaginosus (strain KNP414)</name>
    <dbReference type="NCBI Taxonomy" id="1036673"/>
    <lineage>
        <taxon>Bacteria</taxon>
        <taxon>Bacillati</taxon>
        <taxon>Bacillota</taxon>
        <taxon>Bacilli</taxon>
        <taxon>Bacillales</taxon>
        <taxon>Paenibacillaceae</taxon>
        <taxon>Paenibacillus</taxon>
    </lineage>
</organism>
<accession>F8F821</accession>
<dbReference type="InterPro" id="IPR017871">
    <property type="entry name" value="ABC_transporter-like_CS"/>
</dbReference>
<reference evidence="5" key="1">
    <citation type="submission" date="2011-06" db="EMBL/GenBank/DDBJ databases">
        <title>Complete genome sequence of Paenibacillus mucilaginosus KNP414.</title>
        <authorList>
            <person name="Wang J."/>
            <person name="Hu S."/>
            <person name="Hu X."/>
            <person name="Zhang B."/>
            <person name="Dong D."/>
            <person name="Zhang S."/>
            <person name="Zhao K."/>
            <person name="Wu D."/>
        </authorList>
    </citation>
    <scope>NUCLEOTIDE SEQUENCE [LARGE SCALE GENOMIC DNA]</scope>
    <source>
        <strain evidence="5">KNP414</strain>
    </source>
</reference>
<dbReference type="InterPro" id="IPR003593">
    <property type="entry name" value="AAA+_ATPase"/>
</dbReference>
<dbReference type="PROSITE" id="PS00211">
    <property type="entry name" value="ABC_TRANSPORTER_1"/>
    <property type="match status" value="2"/>
</dbReference>
<dbReference type="HOGENOM" id="CLU_000604_36_0_9"/>
<dbReference type="CDD" id="cd03221">
    <property type="entry name" value="ABCF_EF-3"/>
    <property type="match status" value="2"/>
</dbReference>
<dbReference type="EMBL" id="CP002869">
    <property type="protein sequence ID" value="AEI41006.1"/>
    <property type="molecule type" value="Genomic_DNA"/>
</dbReference>
<dbReference type="SMART" id="SM00382">
    <property type="entry name" value="AAA"/>
    <property type="match status" value="2"/>
</dbReference>
<dbReference type="GO" id="GO:0005524">
    <property type="term" value="F:ATP binding"/>
    <property type="evidence" value="ECO:0007669"/>
    <property type="project" value="UniProtKB-KW"/>
</dbReference>
<proteinExistence type="predicted"/>
<reference evidence="4 5" key="2">
    <citation type="journal article" date="2013" name="Genome Announc.">
        <title>Genome Sequence of Growth-Improving Paenibacillus mucilaginosus Strain KNP414.</title>
        <authorList>
            <person name="Lu J.J."/>
            <person name="Wang J.F."/>
            <person name="Hu X.F."/>
        </authorList>
    </citation>
    <scope>NUCLEOTIDE SEQUENCE [LARGE SCALE GENOMIC DNA]</scope>
    <source>
        <strain evidence="4 5">KNP414</strain>
    </source>
</reference>
<evidence type="ECO:0000259" key="3">
    <source>
        <dbReference type="PROSITE" id="PS50893"/>
    </source>
</evidence>